<name>A0A8J2TVV2_9MICO</name>
<feature type="domain" description="Carboxymuconolactone decarboxylase-like" evidence="1">
    <location>
        <begin position="43"/>
        <end position="126"/>
    </location>
</feature>
<comment type="caution">
    <text evidence="2">The sequence shown here is derived from an EMBL/GenBank/DDBJ whole genome shotgun (WGS) entry which is preliminary data.</text>
</comment>
<evidence type="ECO:0000313" key="2">
    <source>
        <dbReference type="EMBL" id="GGA05272.1"/>
    </source>
</evidence>
<dbReference type="Gene3D" id="1.20.1290.10">
    <property type="entry name" value="AhpD-like"/>
    <property type="match status" value="1"/>
</dbReference>
<reference evidence="2" key="1">
    <citation type="journal article" date="2014" name="Int. J. Syst. Evol. Microbiol.">
        <title>Complete genome sequence of Corynebacterium casei LMG S-19264T (=DSM 44701T), isolated from a smear-ripened cheese.</title>
        <authorList>
            <consortium name="US DOE Joint Genome Institute (JGI-PGF)"/>
            <person name="Walter F."/>
            <person name="Albersmeier A."/>
            <person name="Kalinowski J."/>
            <person name="Ruckert C."/>
        </authorList>
    </citation>
    <scope>NUCLEOTIDE SEQUENCE</scope>
    <source>
        <strain evidence="2">CGMCC 1.12785</strain>
    </source>
</reference>
<organism evidence="2 3">
    <name type="scientific">Sediminivirga luteola</name>
    <dbReference type="NCBI Taxonomy" id="1774748"/>
    <lineage>
        <taxon>Bacteria</taxon>
        <taxon>Bacillati</taxon>
        <taxon>Actinomycetota</taxon>
        <taxon>Actinomycetes</taxon>
        <taxon>Micrococcales</taxon>
        <taxon>Brevibacteriaceae</taxon>
        <taxon>Sediminivirga</taxon>
    </lineage>
</organism>
<dbReference type="SUPFAM" id="SSF69118">
    <property type="entry name" value="AhpD-like"/>
    <property type="match status" value="1"/>
</dbReference>
<dbReference type="AlphaFoldDB" id="A0A8J2TVV2"/>
<evidence type="ECO:0000313" key="3">
    <source>
        <dbReference type="Proteomes" id="UP000616114"/>
    </source>
</evidence>
<reference evidence="2" key="2">
    <citation type="submission" date="2020-09" db="EMBL/GenBank/DDBJ databases">
        <authorList>
            <person name="Sun Q."/>
            <person name="Zhou Y."/>
        </authorList>
    </citation>
    <scope>NUCLEOTIDE SEQUENCE</scope>
    <source>
        <strain evidence="2">CGMCC 1.12785</strain>
    </source>
</reference>
<dbReference type="EMBL" id="BMFY01000002">
    <property type="protein sequence ID" value="GGA05272.1"/>
    <property type="molecule type" value="Genomic_DNA"/>
</dbReference>
<gene>
    <name evidence="2" type="ORF">GCM10011333_05120</name>
</gene>
<accession>A0A8J2TVV2</accession>
<proteinExistence type="predicted"/>
<dbReference type="RefSeq" id="WP_188549356.1">
    <property type="nucleotide sequence ID" value="NZ_BMFY01000002.1"/>
</dbReference>
<evidence type="ECO:0000259" key="1">
    <source>
        <dbReference type="Pfam" id="PF02627"/>
    </source>
</evidence>
<dbReference type="PANTHER" id="PTHR33570:SF2">
    <property type="entry name" value="CARBOXYMUCONOLACTONE DECARBOXYLASE-LIKE DOMAIN-CONTAINING PROTEIN"/>
    <property type="match status" value="1"/>
</dbReference>
<dbReference type="Pfam" id="PF02627">
    <property type="entry name" value="CMD"/>
    <property type="match status" value="1"/>
</dbReference>
<keyword evidence="3" id="KW-1185">Reference proteome</keyword>
<dbReference type="InterPro" id="IPR003779">
    <property type="entry name" value="CMD-like"/>
</dbReference>
<dbReference type="Proteomes" id="UP000616114">
    <property type="component" value="Unassembled WGS sequence"/>
</dbReference>
<protein>
    <submittedName>
        <fullName evidence="2">4-carboxymuconolactone decarboxylase</fullName>
    </submittedName>
</protein>
<dbReference type="InterPro" id="IPR052512">
    <property type="entry name" value="4CMD/NDH-1_regulator"/>
</dbReference>
<dbReference type="GO" id="GO:0051920">
    <property type="term" value="F:peroxiredoxin activity"/>
    <property type="evidence" value="ECO:0007669"/>
    <property type="project" value="InterPro"/>
</dbReference>
<dbReference type="PANTHER" id="PTHR33570">
    <property type="entry name" value="4-CARBOXYMUCONOLACTONE DECARBOXYLASE FAMILY PROTEIN"/>
    <property type="match status" value="1"/>
</dbReference>
<sequence>MSTSTEGSVERPLVEAGMRVRRQVLGDEYVDAALASSDALTEAFQPFMTNYCWGEIWTDQTLPLRERSLLVLAVTGALGRMAEFRIHTRGALRNGITPEELLAVLKQLTVYGGVPAGVSALKVMREVIAEFQTEAAN</sequence>
<dbReference type="InterPro" id="IPR029032">
    <property type="entry name" value="AhpD-like"/>
</dbReference>